<dbReference type="GO" id="GO:0005230">
    <property type="term" value="F:extracellular ligand-gated monoatomic ion channel activity"/>
    <property type="evidence" value="ECO:0007669"/>
    <property type="project" value="InterPro"/>
</dbReference>
<gene>
    <name evidence="2" type="ORF">FJT64_010409</name>
</gene>
<evidence type="ECO:0000313" key="2">
    <source>
        <dbReference type="EMBL" id="KAF0291484.1"/>
    </source>
</evidence>
<sequence length="213" mass="23063">MLHQRVTVIAGAPPGDEDGGSPFSELQGPPPTVDGGPVRVLTLLKINDIDVGDAAAVENHSLCTVSGWLHVEWSDPRVCRPSNARVTLGRAWRPDLRVLNSASEAAAPLIGDQTEALVLRHGWLLATVRVQCRVRVTKHDSGSHAVRLRLGSHLLTSEDVMFHPLDEAVDVTHLTGNDRFGARRTSLVADTFQARHFGGEFVTFSSIVATIVF</sequence>
<dbReference type="InterPro" id="IPR036734">
    <property type="entry name" value="Neur_chan_lig-bd_sf"/>
</dbReference>
<accession>A0A6A4VIX9</accession>
<dbReference type="AlphaFoldDB" id="A0A6A4VIX9"/>
<organism evidence="2 3">
    <name type="scientific">Amphibalanus amphitrite</name>
    <name type="common">Striped barnacle</name>
    <name type="synonym">Balanus amphitrite</name>
    <dbReference type="NCBI Taxonomy" id="1232801"/>
    <lineage>
        <taxon>Eukaryota</taxon>
        <taxon>Metazoa</taxon>
        <taxon>Ecdysozoa</taxon>
        <taxon>Arthropoda</taxon>
        <taxon>Crustacea</taxon>
        <taxon>Multicrustacea</taxon>
        <taxon>Cirripedia</taxon>
        <taxon>Thoracica</taxon>
        <taxon>Thoracicalcarea</taxon>
        <taxon>Balanomorpha</taxon>
        <taxon>Balanoidea</taxon>
        <taxon>Balanidae</taxon>
        <taxon>Amphibalaninae</taxon>
        <taxon>Amphibalanus</taxon>
    </lineage>
</organism>
<proteinExistence type="predicted"/>
<reference evidence="2 3" key="1">
    <citation type="submission" date="2019-07" db="EMBL/GenBank/DDBJ databases">
        <title>Draft genome assembly of a fouling barnacle, Amphibalanus amphitrite (Darwin, 1854): The first reference genome for Thecostraca.</title>
        <authorList>
            <person name="Kim W."/>
        </authorList>
    </citation>
    <scope>NUCLEOTIDE SEQUENCE [LARGE SCALE GENOMIC DNA]</scope>
    <source>
        <strain evidence="2">SNU_AA5</strain>
        <tissue evidence="2">Soma without cirri and trophi</tissue>
    </source>
</reference>
<name>A0A6A4VIX9_AMPAM</name>
<feature type="region of interest" description="Disordered" evidence="1">
    <location>
        <begin position="8"/>
        <end position="34"/>
    </location>
</feature>
<evidence type="ECO:0000256" key="1">
    <source>
        <dbReference type="SAM" id="MobiDB-lite"/>
    </source>
</evidence>
<dbReference type="Proteomes" id="UP000440578">
    <property type="component" value="Unassembled WGS sequence"/>
</dbReference>
<protein>
    <submittedName>
        <fullName evidence="2">Uncharacterized protein</fullName>
    </submittedName>
</protein>
<dbReference type="GO" id="GO:0016020">
    <property type="term" value="C:membrane"/>
    <property type="evidence" value="ECO:0007669"/>
    <property type="project" value="InterPro"/>
</dbReference>
<dbReference type="EMBL" id="VIIS01001878">
    <property type="protein sequence ID" value="KAF0291484.1"/>
    <property type="molecule type" value="Genomic_DNA"/>
</dbReference>
<keyword evidence="3" id="KW-1185">Reference proteome</keyword>
<evidence type="ECO:0000313" key="3">
    <source>
        <dbReference type="Proteomes" id="UP000440578"/>
    </source>
</evidence>
<comment type="caution">
    <text evidence="2">The sequence shown here is derived from an EMBL/GenBank/DDBJ whole genome shotgun (WGS) entry which is preliminary data.</text>
</comment>
<dbReference type="Gene3D" id="2.70.170.10">
    <property type="entry name" value="Neurotransmitter-gated ion-channel ligand-binding domain"/>
    <property type="match status" value="1"/>
</dbReference>
<dbReference type="SUPFAM" id="SSF63712">
    <property type="entry name" value="Nicotinic receptor ligand binding domain-like"/>
    <property type="match status" value="1"/>
</dbReference>